<reference evidence="3 4" key="2">
    <citation type="journal article" date="2012" name="J. Bacteriol.">
        <title>Complete genome sequences of six strains of the genus Methylobacterium.</title>
        <authorList>
            <person name="Marx C.J."/>
            <person name="Bringel F."/>
            <person name="Chistoserdova L."/>
            <person name="Moulin L."/>
            <person name="Farhan Ul Haque M."/>
            <person name="Fleischman D.E."/>
            <person name="Gruffaz C."/>
            <person name="Jourand P."/>
            <person name="Knief C."/>
            <person name="Lee M.C."/>
            <person name="Muller E.E."/>
            <person name="Nadalig T."/>
            <person name="Peyraud R."/>
            <person name="Roselli S."/>
            <person name="Russ L."/>
            <person name="Goodwin L.A."/>
            <person name="Ivanova N."/>
            <person name="Kyrpides N."/>
            <person name="Lajus A."/>
            <person name="Land M.L."/>
            <person name="Medigue C."/>
            <person name="Mikhailova N."/>
            <person name="Nolan M."/>
            <person name="Woyke T."/>
            <person name="Stolyar S."/>
            <person name="Vorholt J.A."/>
            <person name="Vuilleumier S."/>
        </authorList>
    </citation>
    <scope>NUCLEOTIDE SEQUENCE [LARGE SCALE GENOMIC DNA]</scope>
    <source>
        <strain evidence="4">CM4 / NCIMB 13688</strain>
    </source>
</reference>
<name>B7KY17_METC4</name>
<reference evidence="4" key="1">
    <citation type="submission" date="2008-12" db="EMBL/GenBank/DDBJ databases">
        <title>Complete sequence of chromosome of Methylobacterium chloromethanicum CM4.</title>
        <authorList>
            <consortium name="US DOE Joint Genome Institute"/>
            <person name="Lucas S."/>
            <person name="Copeland A."/>
            <person name="Lapidus A."/>
            <person name="Glavina del Rio T."/>
            <person name="Dalin E."/>
            <person name="Tice H."/>
            <person name="Bruce D."/>
            <person name="Goodwin L."/>
            <person name="Pitluck S."/>
            <person name="Chertkov O."/>
            <person name="Brettin T."/>
            <person name="Detter J.C."/>
            <person name="Han C."/>
            <person name="Larimer F."/>
            <person name="Land M."/>
            <person name="Hauser L."/>
            <person name="Kyrpides N."/>
            <person name="Mikhailova N."/>
            <person name="Marx C."/>
            <person name="Richardson P."/>
        </authorList>
    </citation>
    <scope>NUCLEOTIDE SEQUENCE [LARGE SCALE GENOMIC DNA]</scope>
    <source>
        <strain evidence="4">CM4 / NCIMB 13688</strain>
    </source>
</reference>
<dbReference type="AlphaFoldDB" id="B7KY17"/>
<feature type="transmembrane region" description="Helical" evidence="2">
    <location>
        <begin position="100"/>
        <end position="130"/>
    </location>
</feature>
<proteinExistence type="predicted"/>
<evidence type="ECO:0000256" key="2">
    <source>
        <dbReference type="SAM" id="Phobius"/>
    </source>
</evidence>
<dbReference type="HOGENOM" id="CLU_1576661_0_0_5"/>
<keyword evidence="2" id="KW-0812">Transmembrane</keyword>
<keyword evidence="2" id="KW-0472">Membrane</keyword>
<accession>B7KY17</accession>
<gene>
    <name evidence="3" type="ordered locus">Mchl_0241</name>
</gene>
<sequence length="169" mass="18808">MARWNFRAQVIDLGVIELGTHFVTYNGVKVVTPDGKRSFLGRVTMHNEINALFRETEGEFVDLHFVGPKGNHVPLLYGLKTDREDAHSRFTHMYEAKAQVYGALILSLLLCFLLIGFVMIPVCLLCLAHLARWNPPSRKVFEALTDRGTSSPGTGSGRVIAQEQPSPVT</sequence>
<feature type="region of interest" description="Disordered" evidence="1">
    <location>
        <begin position="145"/>
        <end position="169"/>
    </location>
</feature>
<dbReference type="EMBL" id="CP001298">
    <property type="protein sequence ID" value="ACK81180.1"/>
    <property type="molecule type" value="Genomic_DNA"/>
</dbReference>
<evidence type="ECO:0000313" key="4">
    <source>
        <dbReference type="Proteomes" id="UP000002385"/>
    </source>
</evidence>
<keyword evidence="2" id="KW-1133">Transmembrane helix</keyword>
<dbReference type="RefSeq" id="WP_012605386.1">
    <property type="nucleotide sequence ID" value="NC_011757.1"/>
</dbReference>
<protein>
    <submittedName>
        <fullName evidence="3">Uncharacterized protein</fullName>
    </submittedName>
</protein>
<evidence type="ECO:0000313" key="3">
    <source>
        <dbReference type="EMBL" id="ACK81180.1"/>
    </source>
</evidence>
<dbReference type="KEGG" id="mch:Mchl_0241"/>
<organism evidence="3 4">
    <name type="scientific">Methylorubrum extorquens (strain CM4 / NCIMB 13688)</name>
    <name type="common">Methylobacterium extorquens</name>
    <dbReference type="NCBI Taxonomy" id="440085"/>
    <lineage>
        <taxon>Bacteria</taxon>
        <taxon>Pseudomonadati</taxon>
        <taxon>Pseudomonadota</taxon>
        <taxon>Alphaproteobacteria</taxon>
        <taxon>Hyphomicrobiales</taxon>
        <taxon>Methylobacteriaceae</taxon>
        <taxon>Methylorubrum</taxon>
    </lineage>
</organism>
<evidence type="ECO:0000256" key="1">
    <source>
        <dbReference type="SAM" id="MobiDB-lite"/>
    </source>
</evidence>
<dbReference type="Proteomes" id="UP000002385">
    <property type="component" value="Chromosome"/>
</dbReference>